<keyword evidence="1" id="KW-1133">Transmembrane helix</keyword>
<proteinExistence type="predicted"/>
<sequence>MILQSLSLQLNVGGVGGGRLKLLFSSFFFFFFLFCRLTYRRLATHHPLSIYT</sequence>
<protein>
    <submittedName>
        <fullName evidence="2">Uncharacterized protein</fullName>
    </submittedName>
</protein>
<keyword evidence="1" id="KW-0472">Membrane</keyword>
<name>A0A0L8HML7_OCTBM</name>
<evidence type="ECO:0000313" key="2">
    <source>
        <dbReference type="EMBL" id="KOF90457.1"/>
    </source>
</evidence>
<gene>
    <name evidence="2" type="ORF">OCBIM_22011225mg</name>
</gene>
<reference evidence="2" key="1">
    <citation type="submission" date="2015-07" db="EMBL/GenBank/DDBJ databases">
        <title>MeaNS - Measles Nucleotide Surveillance Program.</title>
        <authorList>
            <person name="Tran T."/>
            <person name="Druce J."/>
        </authorList>
    </citation>
    <scope>NUCLEOTIDE SEQUENCE</scope>
    <source>
        <strain evidence="2">UCB-OBI-ISO-001</strain>
        <tissue evidence="2">Gonad</tissue>
    </source>
</reference>
<keyword evidence="1" id="KW-0812">Transmembrane</keyword>
<dbReference type="EMBL" id="KQ417763">
    <property type="protein sequence ID" value="KOF90457.1"/>
    <property type="molecule type" value="Genomic_DNA"/>
</dbReference>
<dbReference type="AlphaFoldDB" id="A0A0L8HML7"/>
<evidence type="ECO:0000256" key="1">
    <source>
        <dbReference type="SAM" id="Phobius"/>
    </source>
</evidence>
<organism evidence="2">
    <name type="scientific">Octopus bimaculoides</name>
    <name type="common">California two-spotted octopus</name>
    <dbReference type="NCBI Taxonomy" id="37653"/>
    <lineage>
        <taxon>Eukaryota</taxon>
        <taxon>Metazoa</taxon>
        <taxon>Spiralia</taxon>
        <taxon>Lophotrochozoa</taxon>
        <taxon>Mollusca</taxon>
        <taxon>Cephalopoda</taxon>
        <taxon>Coleoidea</taxon>
        <taxon>Octopodiformes</taxon>
        <taxon>Octopoda</taxon>
        <taxon>Incirrata</taxon>
        <taxon>Octopodidae</taxon>
        <taxon>Octopus</taxon>
    </lineage>
</organism>
<feature type="transmembrane region" description="Helical" evidence="1">
    <location>
        <begin position="20"/>
        <end position="39"/>
    </location>
</feature>
<accession>A0A0L8HML7</accession>